<keyword evidence="2" id="KW-1185">Reference proteome</keyword>
<accession>A0ABU2BTF6</accession>
<evidence type="ECO:0000313" key="1">
    <source>
        <dbReference type="EMBL" id="MDR7360634.1"/>
    </source>
</evidence>
<comment type="caution">
    <text evidence="1">The sequence shown here is derived from an EMBL/GenBank/DDBJ whole genome shotgun (WGS) entry which is preliminary data.</text>
</comment>
<name>A0ABU2BTF6_9ACTN</name>
<protein>
    <submittedName>
        <fullName evidence="1">Uncharacterized protein</fullName>
    </submittedName>
</protein>
<organism evidence="1 2">
    <name type="scientific">Nocardioides marmoribigeumensis</name>
    <dbReference type="NCBI Taxonomy" id="433649"/>
    <lineage>
        <taxon>Bacteria</taxon>
        <taxon>Bacillati</taxon>
        <taxon>Actinomycetota</taxon>
        <taxon>Actinomycetes</taxon>
        <taxon>Propionibacteriales</taxon>
        <taxon>Nocardioidaceae</taxon>
        <taxon>Nocardioides</taxon>
    </lineage>
</organism>
<proteinExistence type="predicted"/>
<dbReference type="RefSeq" id="WP_310297389.1">
    <property type="nucleotide sequence ID" value="NZ_BAAAPS010000011.1"/>
</dbReference>
<gene>
    <name evidence="1" type="ORF">J2S63_000187</name>
</gene>
<sequence length="320" mass="32561">MGVAGAAVATAAGDPAASTSARSTLTGKSMYARTTLTSTSGKKIVFSVSGYSYSDGTTVSLSMANGTESHSWSYKARAADLTMDSTGKGTLTLTSTQTGDRGRVKLSFRPTDPAKTTSCGGQVSSKTRKVAVSGIAFAKSATKAWGNVGKASSSITFGTGSVSWSYDNPNPCPSPKPPCASSLSWSVTRSSATSYQGISGYRTGTKASAYAYRNVKLSSPAGAYRSDSRSLSSVTLPTFKGTAASATLVAKAGGGSATLTGKNGYSYTNPCGTSGTLKSTSWSQATAKNGSPALKIPTQIYPAFVAANTDSAYFSRTVVS</sequence>
<dbReference type="EMBL" id="JAVDYG010000001">
    <property type="protein sequence ID" value="MDR7360634.1"/>
    <property type="molecule type" value="Genomic_DNA"/>
</dbReference>
<reference evidence="1 2" key="1">
    <citation type="submission" date="2023-07" db="EMBL/GenBank/DDBJ databases">
        <title>Sequencing the genomes of 1000 actinobacteria strains.</title>
        <authorList>
            <person name="Klenk H.-P."/>
        </authorList>
    </citation>
    <scope>NUCLEOTIDE SEQUENCE [LARGE SCALE GENOMIC DNA]</scope>
    <source>
        <strain evidence="1 2">DSM 19426</strain>
    </source>
</reference>
<evidence type="ECO:0000313" key="2">
    <source>
        <dbReference type="Proteomes" id="UP001183648"/>
    </source>
</evidence>
<dbReference type="Proteomes" id="UP001183648">
    <property type="component" value="Unassembled WGS sequence"/>
</dbReference>